<keyword evidence="3" id="KW-1185">Reference proteome</keyword>
<gene>
    <name evidence="2" type="ORF">NBH00_11250</name>
</gene>
<dbReference type="EMBL" id="CP098502">
    <property type="protein sequence ID" value="UTI66760.1"/>
    <property type="molecule type" value="Genomic_DNA"/>
</dbReference>
<organism evidence="2 3">
    <name type="scientific">Paraconexibacter antarcticus</name>
    <dbReference type="NCBI Taxonomy" id="2949664"/>
    <lineage>
        <taxon>Bacteria</taxon>
        <taxon>Bacillati</taxon>
        <taxon>Actinomycetota</taxon>
        <taxon>Thermoleophilia</taxon>
        <taxon>Solirubrobacterales</taxon>
        <taxon>Paraconexibacteraceae</taxon>
        <taxon>Paraconexibacter</taxon>
    </lineage>
</organism>
<reference evidence="2 3" key="1">
    <citation type="submission" date="2022-06" db="EMBL/GenBank/DDBJ databases">
        <title>Paraconexibacter antarcticus.</title>
        <authorList>
            <person name="Kim C.S."/>
        </authorList>
    </citation>
    <scope>NUCLEOTIDE SEQUENCE [LARGE SCALE GENOMIC DNA]</scope>
    <source>
        <strain evidence="2 3">02-257</strain>
    </source>
</reference>
<evidence type="ECO:0008006" key="4">
    <source>
        <dbReference type="Google" id="ProtNLM"/>
    </source>
</evidence>
<dbReference type="RefSeq" id="WP_254573423.1">
    <property type="nucleotide sequence ID" value="NZ_CP098502.1"/>
</dbReference>
<accession>A0ABY5DYY4</accession>
<evidence type="ECO:0000313" key="2">
    <source>
        <dbReference type="EMBL" id="UTI66760.1"/>
    </source>
</evidence>
<protein>
    <recommendedName>
        <fullName evidence="4">GAF domain-containing protein</fullName>
    </recommendedName>
</protein>
<proteinExistence type="predicted"/>
<feature type="region of interest" description="Disordered" evidence="1">
    <location>
        <begin position="199"/>
        <end position="219"/>
    </location>
</feature>
<dbReference type="Proteomes" id="UP001056035">
    <property type="component" value="Chromosome"/>
</dbReference>
<name>A0ABY5DYY4_9ACTN</name>
<evidence type="ECO:0000256" key="1">
    <source>
        <dbReference type="SAM" id="MobiDB-lite"/>
    </source>
</evidence>
<evidence type="ECO:0000313" key="3">
    <source>
        <dbReference type="Proteomes" id="UP001056035"/>
    </source>
</evidence>
<sequence length="219" mass="23725">MSGTGRLQQALPAASAGRSVRGDLEACRTTVRSREQSAALHTLKHRQRRATSLAEVYDLALAAARRPGPGACGVIVAVDAERLSAHTGLLTNPSPVSERVTRQLRIAPIILDASVVRAIERHRDPSAPDPLEHMLRRRLDLTAPVIGRIRLDDAVIALLVLDRGSTTTPRADRPFAQQIADLTSTAIARIRQSFFTDLTDTQPPLNHHTDSPLRATALA</sequence>